<evidence type="ECO:0000259" key="1">
    <source>
        <dbReference type="Pfam" id="PF04545"/>
    </source>
</evidence>
<dbReference type="Pfam" id="PF04545">
    <property type="entry name" value="Sigma70_r4"/>
    <property type="match status" value="1"/>
</dbReference>
<organism evidence="2 3">
    <name type="scientific">Geomicrobium halophilum</name>
    <dbReference type="NCBI Taxonomy" id="549000"/>
    <lineage>
        <taxon>Bacteria</taxon>
        <taxon>Bacillati</taxon>
        <taxon>Bacillota</taxon>
        <taxon>Bacilli</taxon>
        <taxon>Bacillales</taxon>
        <taxon>Geomicrobium</taxon>
    </lineage>
</organism>
<evidence type="ECO:0000313" key="2">
    <source>
        <dbReference type="EMBL" id="MBB6449952.1"/>
    </source>
</evidence>
<gene>
    <name evidence="2" type="ORF">HNR44_001930</name>
</gene>
<dbReference type="InterPro" id="IPR007630">
    <property type="entry name" value="RNA_pol_sigma70_r4"/>
</dbReference>
<proteinExistence type="predicted"/>
<dbReference type="InterPro" id="IPR036388">
    <property type="entry name" value="WH-like_DNA-bd_sf"/>
</dbReference>
<protein>
    <submittedName>
        <fullName evidence="2">FixJ family two-component response regulator</fullName>
    </submittedName>
</protein>
<keyword evidence="3" id="KW-1185">Reference proteome</keyword>
<dbReference type="Proteomes" id="UP000568839">
    <property type="component" value="Unassembled WGS sequence"/>
</dbReference>
<dbReference type="EMBL" id="JACHHJ010000002">
    <property type="protein sequence ID" value="MBB6449952.1"/>
    <property type="molecule type" value="Genomic_DNA"/>
</dbReference>
<evidence type="ECO:0000313" key="3">
    <source>
        <dbReference type="Proteomes" id="UP000568839"/>
    </source>
</evidence>
<dbReference type="AlphaFoldDB" id="A0A841PZB2"/>
<dbReference type="GO" id="GO:0003700">
    <property type="term" value="F:DNA-binding transcription factor activity"/>
    <property type="evidence" value="ECO:0007669"/>
    <property type="project" value="InterPro"/>
</dbReference>
<dbReference type="Gene3D" id="1.10.10.10">
    <property type="entry name" value="Winged helix-like DNA-binding domain superfamily/Winged helix DNA-binding domain"/>
    <property type="match status" value="1"/>
</dbReference>
<name>A0A841PZB2_9BACL</name>
<reference evidence="2 3" key="1">
    <citation type="submission" date="2020-08" db="EMBL/GenBank/DDBJ databases">
        <title>Genomic Encyclopedia of Type Strains, Phase IV (KMG-IV): sequencing the most valuable type-strain genomes for metagenomic binning, comparative biology and taxonomic classification.</title>
        <authorList>
            <person name="Goeker M."/>
        </authorList>
    </citation>
    <scope>NUCLEOTIDE SEQUENCE [LARGE SCALE GENOMIC DNA]</scope>
    <source>
        <strain evidence="2 3">DSM 21769</strain>
    </source>
</reference>
<accession>A0A841PZB2</accession>
<comment type="caution">
    <text evidence="2">The sequence shown here is derived from an EMBL/GenBank/DDBJ whole genome shotgun (WGS) entry which is preliminary data.</text>
</comment>
<dbReference type="InterPro" id="IPR013324">
    <property type="entry name" value="RNA_pol_sigma_r3/r4-like"/>
</dbReference>
<dbReference type="RefSeq" id="WP_184403888.1">
    <property type="nucleotide sequence ID" value="NZ_JACHHJ010000002.1"/>
</dbReference>
<dbReference type="GO" id="GO:0006352">
    <property type="term" value="P:DNA-templated transcription initiation"/>
    <property type="evidence" value="ECO:0007669"/>
    <property type="project" value="InterPro"/>
</dbReference>
<sequence length="91" mass="10774">MLKKEAHYQEHHFLSSDYSKLMKDPQIDDAWQSDIDSLSPYLERLTMREQRWLIGHAIHDQPPHNIAAKYGVSTETVKGWRKNAIKKLRNM</sequence>
<feature type="domain" description="RNA polymerase sigma-70 region 4" evidence="1">
    <location>
        <begin position="42"/>
        <end position="90"/>
    </location>
</feature>
<dbReference type="SUPFAM" id="SSF88659">
    <property type="entry name" value="Sigma3 and sigma4 domains of RNA polymerase sigma factors"/>
    <property type="match status" value="1"/>
</dbReference>